<keyword evidence="2 7" id="KW-0812">Transmembrane</keyword>
<accession>A0A1I3EZS2</accession>
<feature type="domain" description="TM2" evidence="8">
    <location>
        <begin position="258"/>
        <end position="306"/>
    </location>
</feature>
<evidence type="ECO:0000313" key="9">
    <source>
        <dbReference type="EMBL" id="SFI04432.1"/>
    </source>
</evidence>
<evidence type="ECO:0000256" key="3">
    <source>
        <dbReference type="ARBA" id="ARBA00022989"/>
    </source>
</evidence>
<evidence type="ECO:0000256" key="7">
    <source>
        <dbReference type="SAM" id="Phobius"/>
    </source>
</evidence>
<keyword evidence="4 7" id="KW-0472">Membrane</keyword>
<evidence type="ECO:0000313" key="10">
    <source>
        <dbReference type="Proteomes" id="UP000183639"/>
    </source>
</evidence>
<dbReference type="GO" id="GO:0016020">
    <property type="term" value="C:membrane"/>
    <property type="evidence" value="ECO:0007669"/>
    <property type="project" value="UniProtKB-SubCell"/>
</dbReference>
<evidence type="ECO:0000256" key="2">
    <source>
        <dbReference type="ARBA" id="ARBA00022692"/>
    </source>
</evidence>
<keyword evidence="3 7" id="KW-1133">Transmembrane helix</keyword>
<feature type="transmembrane region" description="Helical" evidence="7">
    <location>
        <begin position="261"/>
        <end position="279"/>
    </location>
</feature>
<reference evidence="9 10" key="1">
    <citation type="submission" date="2016-10" db="EMBL/GenBank/DDBJ databases">
        <authorList>
            <person name="de Groot N.N."/>
        </authorList>
    </citation>
    <scope>NUCLEOTIDE SEQUENCE [LARGE SCALE GENOMIC DNA]</scope>
    <source>
        <strain evidence="9 10">Z108</strain>
    </source>
</reference>
<proteinExistence type="predicted"/>
<comment type="subcellular location">
    <subcellularLocation>
        <location evidence="1">Membrane</location>
        <topology evidence="1">Multi-pass membrane protein</topology>
    </subcellularLocation>
</comment>
<dbReference type="Pfam" id="PF05154">
    <property type="entry name" value="TM2"/>
    <property type="match status" value="1"/>
</dbReference>
<gene>
    <name evidence="9" type="ORF">SAMN04487861_11253</name>
</gene>
<keyword evidence="5" id="KW-0175">Coiled coil</keyword>
<dbReference type="Pfam" id="PF10112">
    <property type="entry name" value="Halogen_Hydrol"/>
    <property type="match status" value="1"/>
</dbReference>
<evidence type="ECO:0000259" key="8">
    <source>
        <dbReference type="Pfam" id="PF05154"/>
    </source>
</evidence>
<dbReference type="InterPro" id="IPR007829">
    <property type="entry name" value="TM2"/>
</dbReference>
<feature type="transmembrane region" description="Helical" evidence="7">
    <location>
        <begin position="5"/>
        <end position="21"/>
    </location>
</feature>
<dbReference type="RefSeq" id="WP_082336231.1">
    <property type="nucleotide sequence ID" value="NZ_FOQK01000012.1"/>
</dbReference>
<protein>
    <submittedName>
        <fullName evidence="9">TM2 domain-containing membrane protein YozV</fullName>
    </submittedName>
</protein>
<feature type="transmembrane region" description="Helical" evidence="7">
    <location>
        <begin position="285"/>
        <end position="304"/>
    </location>
</feature>
<dbReference type="Proteomes" id="UP000183639">
    <property type="component" value="Unassembled WGS sequence"/>
</dbReference>
<evidence type="ECO:0000256" key="5">
    <source>
        <dbReference type="SAM" id="Coils"/>
    </source>
</evidence>
<dbReference type="InterPro" id="IPR018770">
    <property type="entry name" value="ChloroindolylP_hydrolase"/>
</dbReference>
<dbReference type="AlphaFoldDB" id="A0A1I3EZS2"/>
<evidence type="ECO:0000256" key="1">
    <source>
        <dbReference type="ARBA" id="ARBA00004141"/>
    </source>
</evidence>
<sequence>MRNLYIGLGVLFLGAGIFWVSGDYPRLGMAALFAGGWSLVQGWRAWRESGGRKLRTDALQADLARAAEASWQKALADYDRIETVRRQIHDVELSRQLTAIQQESACMLNYLEKHPDRVPVARRFIDYYQDRAASLSEEFHELEQTRLETEQVRQVRTRLKETLAAFDEAYAAEFEKVMGPQLMDMEAEMTVMQQHLESEGIADDPSRPQPKKQPAAQAKRPPRQDIPFTFGKGRSGRNKSGQGSYSIVPPAVRGEVVKEKIILSLLAIFLGCIGAHKFYRGKTFAGIMYLVLFWTFLPGFIGFIEGVRYLFMPVDDFYEKYYR</sequence>
<name>A0A1I3EZS2_SELRU</name>
<feature type="coiled-coil region" evidence="5">
    <location>
        <begin position="125"/>
        <end position="152"/>
    </location>
</feature>
<organism evidence="9 10">
    <name type="scientific">Selenomonas ruminantium</name>
    <dbReference type="NCBI Taxonomy" id="971"/>
    <lineage>
        <taxon>Bacteria</taxon>
        <taxon>Bacillati</taxon>
        <taxon>Bacillota</taxon>
        <taxon>Negativicutes</taxon>
        <taxon>Selenomonadales</taxon>
        <taxon>Selenomonadaceae</taxon>
        <taxon>Selenomonas</taxon>
    </lineage>
</organism>
<feature type="region of interest" description="Disordered" evidence="6">
    <location>
        <begin position="200"/>
        <end position="244"/>
    </location>
</feature>
<dbReference type="OrthoDB" id="9816361at2"/>
<dbReference type="EMBL" id="FOQK01000012">
    <property type="protein sequence ID" value="SFI04432.1"/>
    <property type="molecule type" value="Genomic_DNA"/>
</dbReference>
<feature type="transmembrane region" description="Helical" evidence="7">
    <location>
        <begin position="27"/>
        <end position="46"/>
    </location>
</feature>
<evidence type="ECO:0000256" key="4">
    <source>
        <dbReference type="ARBA" id="ARBA00023136"/>
    </source>
</evidence>
<evidence type="ECO:0000256" key="6">
    <source>
        <dbReference type="SAM" id="MobiDB-lite"/>
    </source>
</evidence>